<gene>
    <name evidence="2" type="ORF">GCM10007931_21350</name>
</gene>
<evidence type="ECO:0000313" key="3">
    <source>
        <dbReference type="Proteomes" id="UP001157156"/>
    </source>
</evidence>
<proteinExistence type="predicted"/>
<accession>A0ABQ6EPU4</accession>
<keyword evidence="1" id="KW-0812">Transmembrane</keyword>
<organism evidence="2 3">
    <name type="scientific">Vibrio algivorus</name>
    <dbReference type="NCBI Taxonomy" id="1667024"/>
    <lineage>
        <taxon>Bacteria</taxon>
        <taxon>Pseudomonadati</taxon>
        <taxon>Pseudomonadota</taxon>
        <taxon>Gammaproteobacteria</taxon>
        <taxon>Vibrionales</taxon>
        <taxon>Vibrionaceae</taxon>
        <taxon>Vibrio</taxon>
    </lineage>
</organism>
<evidence type="ECO:0000313" key="2">
    <source>
        <dbReference type="EMBL" id="GLT15160.1"/>
    </source>
</evidence>
<keyword evidence="1" id="KW-1133">Transmembrane helix</keyword>
<name>A0ABQ6EPU4_9VIBR</name>
<reference evidence="3" key="1">
    <citation type="journal article" date="2019" name="Int. J. Syst. Evol. Microbiol.">
        <title>The Global Catalogue of Microorganisms (GCM) 10K type strain sequencing project: providing services to taxonomists for standard genome sequencing and annotation.</title>
        <authorList>
            <consortium name="The Broad Institute Genomics Platform"/>
            <consortium name="The Broad Institute Genome Sequencing Center for Infectious Disease"/>
            <person name="Wu L."/>
            <person name="Ma J."/>
        </authorList>
    </citation>
    <scope>NUCLEOTIDE SEQUENCE [LARGE SCALE GENOMIC DNA]</scope>
    <source>
        <strain evidence="3">NBRC 111146</strain>
    </source>
</reference>
<keyword evidence="1" id="KW-0472">Membrane</keyword>
<evidence type="ECO:0000256" key="1">
    <source>
        <dbReference type="SAM" id="Phobius"/>
    </source>
</evidence>
<comment type="caution">
    <text evidence="2">The sequence shown here is derived from an EMBL/GenBank/DDBJ whole genome shotgun (WGS) entry which is preliminary data.</text>
</comment>
<sequence>MLGQIDFKVLTLFRQPLTLEGLGNSAELCTLKLLGYKNEINLSLLVLLSTEFKKGIGRDVLRSAGYTVFITDYVGYLLIFMIRITLE</sequence>
<dbReference type="EMBL" id="BSPV01000006">
    <property type="protein sequence ID" value="GLT15160.1"/>
    <property type="molecule type" value="Genomic_DNA"/>
</dbReference>
<dbReference type="Proteomes" id="UP001157156">
    <property type="component" value="Unassembled WGS sequence"/>
</dbReference>
<protein>
    <submittedName>
        <fullName evidence="2">Uncharacterized protein</fullName>
    </submittedName>
</protein>
<feature type="transmembrane region" description="Helical" evidence="1">
    <location>
        <begin position="63"/>
        <end position="86"/>
    </location>
</feature>
<keyword evidence="3" id="KW-1185">Reference proteome</keyword>